<name>C9RD68_AMMDK</name>
<accession>C9RD68</accession>
<reference evidence="1 2" key="1">
    <citation type="submission" date="2009-10" db="EMBL/GenBank/DDBJ databases">
        <title>Complete sequence of chromosome of Ammonifex degensii KC4.</title>
        <authorList>
            <consortium name="US DOE Joint Genome Institute"/>
            <person name="Kerfeld C."/>
            <person name="Goodner B."/>
            <person name="Huber H."/>
            <person name="Stetter K."/>
            <person name="Lucas S."/>
            <person name="Copeland A."/>
            <person name="Lapidus A."/>
            <person name="Glavina del Rio T."/>
            <person name="Dalin E."/>
            <person name="Tice H."/>
            <person name="Bruce D."/>
            <person name="Goodwin L."/>
            <person name="Pitluck S."/>
            <person name="Saunders E."/>
            <person name="Brettin T."/>
            <person name="Detter J.C."/>
            <person name="Han C."/>
            <person name="Larimer F."/>
            <person name="Land M."/>
            <person name="Hauser L."/>
            <person name="Kyrpides N."/>
            <person name="Ovchinnikova G."/>
            <person name="Richardson P."/>
        </authorList>
    </citation>
    <scope>NUCLEOTIDE SEQUENCE [LARGE SCALE GENOMIC DNA]</scope>
    <source>
        <strain evidence="2">DSM 10501 / KC4</strain>
    </source>
</reference>
<protein>
    <submittedName>
        <fullName evidence="1">Uncharacterized protein</fullName>
    </submittedName>
</protein>
<gene>
    <name evidence="1" type="ordered locus">Adeg_1068</name>
</gene>
<organism evidence="1 2">
    <name type="scientific">Ammonifex degensii (strain DSM 10501 / KC4)</name>
    <dbReference type="NCBI Taxonomy" id="429009"/>
    <lineage>
        <taxon>Bacteria</taxon>
        <taxon>Bacillati</taxon>
        <taxon>Bacillota</taxon>
        <taxon>Clostridia</taxon>
        <taxon>Thermoanaerobacterales</taxon>
        <taxon>Thermoanaerobacteraceae</taxon>
        <taxon>Ammonifex</taxon>
    </lineage>
</organism>
<dbReference type="AlphaFoldDB" id="C9RD68"/>
<evidence type="ECO:0000313" key="2">
    <source>
        <dbReference type="Proteomes" id="UP000002620"/>
    </source>
</evidence>
<dbReference type="HOGENOM" id="CLU_2713450_0_0_9"/>
<dbReference type="KEGG" id="adg:Adeg_1068"/>
<dbReference type="Proteomes" id="UP000002620">
    <property type="component" value="Chromosome"/>
</dbReference>
<dbReference type="EMBL" id="CP001785">
    <property type="protein sequence ID" value="ACX52195.1"/>
    <property type="molecule type" value="Genomic_DNA"/>
</dbReference>
<keyword evidence="2" id="KW-1185">Reference proteome</keyword>
<sequence>MDPVLRKFIINEGLGIPMPISPGQEVTLDKVHYLTEGNPAEVERLAYQSKVRIVWEEGGKKWEKIVSVTPER</sequence>
<dbReference type="STRING" id="429009.Adeg_1068"/>
<proteinExistence type="predicted"/>
<dbReference type="RefSeq" id="WP_015739072.1">
    <property type="nucleotide sequence ID" value="NC_013385.1"/>
</dbReference>
<evidence type="ECO:0000313" key="1">
    <source>
        <dbReference type="EMBL" id="ACX52195.1"/>
    </source>
</evidence>